<dbReference type="AlphaFoldDB" id="A0A9W8JAJ5"/>
<reference evidence="3" key="1">
    <citation type="submission" date="2022-06" db="EMBL/GenBank/DDBJ databases">
        <title>Genome Sequence of Candolleomyces eurysporus.</title>
        <authorList>
            <person name="Buettner E."/>
        </authorList>
    </citation>
    <scope>NUCLEOTIDE SEQUENCE</scope>
    <source>
        <strain evidence="3">VTCC 930004</strain>
    </source>
</reference>
<name>A0A9W8JAJ5_9AGAR</name>
<proteinExistence type="predicted"/>
<evidence type="ECO:0000256" key="1">
    <source>
        <dbReference type="SAM" id="Coils"/>
    </source>
</evidence>
<feature type="compositionally biased region" description="Acidic residues" evidence="2">
    <location>
        <begin position="190"/>
        <end position="204"/>
    </location>
</feature>
<feature type="coiled-coil region" evidence="1">
    <location>
        <begin position="12"/>
        <end position="60"/>
    </location>
</feature>
<feature type="region of interest" description="Disordered" evidence="2">
    <location>
        <begin position="171"/>
        <end position="215"/>
    </location>
</feature>
<comment type="caution">
    <text evidence="3">The sequence shown here is derived from an EMBL/GenBank/DDBJ whole genome shotgun (WGS) entry which is preliminary data.</text>
</comment>
<keyword evidence="1" id="KW-0175">Coiled coil</keyword>
<dbReference type="SUPFAM" id="SSF90257">
    <property type="entry name" value="Myosin rod fragments"/>
    <property type="match status" value="1"/>
</dbReference>
<accession>A0A9W8JAJ5</accession>
<dbReference type="Proteomes" id="UP001140091">
    <property type="component" value="Unassembled WGS sequence"/>
</dbReference>
<gene>
    <name evidence="3" type="ORF">H1R20_g6608</name>
</gene>
<sequence length="215" mass="24674">MQESIDTLSEDFSRVEEEVDQHISTIAELEEVLDEDETTIADLRQQLSMLRAKLHSTTDENHALAEKKKKYRAASLSKQDYIDNISRQLLSTRDVVFQQNATITRLKGEQAKSQQMIDQLQKHSAKLSVENLSISTRNVTMAEENVARFTAYQQQIDQKTKEVAYWKNLCRRPNPNPAQTQQARRRQGESDSDTSESGPLEDQEIAQLGADYRCR</sequence>
<evidence type="ECO:0000256" key="2">
    <source>
        <dbReference type="SAM" id="MobiDB-lite"/>
    </source>
</evidence>
<organism evidence="3 4">
    <name type="scientific">Candolleomyces eurysporus</name>
    <dbReference type="NCBI Taxonomy" id="2828524"/>
    <lineage>
        <taxon>Eukaryota</taxon>
        <taxon>Fungi</taxon>
        <taxon>Dikarya</taxon>
        <taxon>Basidiomycota</taxon>
        <taxon>Agaricomycotina</taxon>
        <taxon>Agaricomycetes</taxon>
        <taxon>Agaricomycetidae</taxon>
        <taxon>Agaricales</taxon>
        <taxon>Agaricineae</taxon>
        <taxon>Psathyrellaceae</taxon>
        <taxon>Candolleomyces</taxon>
    </lineage>
</organism>
<feature type="non-terminal residue" evidence="3">
    <location>
        <position position="215"/>
    </location>
</feature>
<dbReference type="EMBL" id="JANBPK010000835">
    <property type="protein sequence ID" value="KAJ2930484.1"/>
    <property type="molecule type" value="Genomic_DNA"/>
</dbReference>
<evidence type="ECO:0000313" key="3">
    <source>
        <dbReference type="EMBL" id="KAJ2930484.1"/>
    </source>
</evidence>
<protein>
    <submittedName>
        <fullName evidence="3">Uncharacterized protein</fullName>
    </submittedName>
</protein>
<evidence type="ECO:0000313" key="4">
    <source>
        <dbReference type="Proteomes" id="UP001140091"/>
    </source>
</evidence>
<keyword evidence="4" id="KW-1185">Reference proteome</keyword>